<accession>A0AAV7SGP6</accession>
<evidence type="ECO:0008006" key="4">
    <source>
        <dbReference type="Google" id="ProtNLM"/>
    </source>
</evidence>
<gene>
    <name evidence="2" type="ORF">NDU88_003697</name>
</gene>
<evidence type="ECO:0000313" key="3">
    <source>
        <dbReference type="Proteomes" id="UP001066276"/>
    </source>
</evidence>
<dbReference type="AlphaFoldDB" id="A0AAV7SGP6"/>
<reference evidence="2" key="1">
    <citation type="journal article" date="2022" name="bioRxiv">
        <title>Sequencing and chromosome-scale assembly of the giantPleurodeles waltlgenome.</title>
        <authorList>
            <person name="Brown T."/>
            <person name="Elewa A."/>
            <person name="Iarovenko S."/>
            <person name="Subramanian E."/>
            <person name="Araus A.J."/>
            <person name="Petzold A."/>
            <person name="Susuki M."/>
            <person name="Suzuki K.-i.T."/>
            <person name="Hayashi T."/>
            <person name="Toyoda A."/>
            <person name="Oliveira C."/>
            <person name="Osipova E."/>
            <person name="Leigh N.D."/>
            <person name="Simon A."/>
            <person name="Yun M.H."/>
        </authorList>
    </citation>
    <scope>NUCLEOTIDE SEQUENCE</scope>
    <source>
        <strain evidence="2">20211129_DDA</strain>
        <tissue evidence="2">Liver</tissue>
    </source>
</reference>
<organism evidence="2 3">
    <name type="scientific">Pleurodeles waltl</name>
    <name type="common">Iberian ribbed newt</name>
    <dbReference type="NCBI Taxonomy" id="8319"/>
    <lineage>
        <taxon>Eukaryota</taxon>
        <taxon>Metazoa</taxon>
        <taxon>Chordata</taxon>
        <taxon>Craniata</taxon>
        <taxon>Vertebrata</taxon>
        <taxon>Euteleostomi</taxon>
        <taxon>Amphibia</taxon>
        <taxon>Batrachia</taxon>
        <taxon>Caudata</taxon>
        <taxon>Salamandroidea</taxon>
        <taxon>Salamandridae</taxon>
        <taxon>Pleurodelinae</taxon>
        <taxon>Pleurodeles</taxon>
    </lineage>
</organism>
<dbReference type="Proteomes" id="UP001066276">
    <property type="component" value="Chromosome 4_2"/>
</dbReference>
<dbReference type="EMBL" id="JANPWB010000008">
    <property type="protein sequence ID" value="KAJ1163234.1"/>
    <property type="molecule type" value="Genomic_DNA"/>
</dbReference>
<feature type="compositionally biased region" description="Basic and acidic residues" evidence="1">
    <location>
        <begin position="17"/>
        <end position="37"/>
    </location>
</feature>
<protein>
    <recommendedName>
        <fullName evidence="4">Prolactin receptor</fullName>
    </recommendedName>
</protein>
<sequence length="122" mass="13627">MTEHDDVIWNPWAGRAGRSETGRRMVEPEECKQENRCGRKTGQLEDEDAKKKMSGGCGGKPKSREPAIEKRESGKACHAEGGTWLLQEENKTPITTNYEIPILPTLEEEAQGVEPTYGVELK</sequence>
<evidence type="ECO:0000256" key="1">
    <source>
        <dbReference type="SAM" id="MobiDB-lite"/>
    </source>
</evidence>
<name>A0AAV7SGP6_PLEWA</name>
<evidence type="ECO:0000313" key="2">
    <source>
        <dbReference type="EMBL" id="KAJ1163234.1"/>
    </source>
</evidence>
<feature type="compositionally biased region" description="Basic and acidic residues" evidence="1">
    <location>
        <begin position="62"/>
        <end position="78"/>
    </location>
</feature>
<feature type="region of interest" description="Disordered" evidence="1">
    <location>
        <begin position="1"/>
        <end position="81"/>
    </location>
</feature>
<keyword evidence="3" id="KW-1185">Reference proteome</keyword>
<comment type="caution">
    <text evidence="2">The sequence shown here is derived from an EMBL/GenBank/DDBJ whole genome shotgun (WGS) entry which is preliminary data.</text>
</comment>
<proteinExistence type="predicted"/>